<dbReference type="AlphaFoldDB" id="A0AAN1U9V6"/>
<feature type="domain" description="Bacterial mobilisation" evidence="2">
    <location>
        <begin position="64"/>
        <end position="105"/>
    </location>
</feature>
<organism evidence="3 4">
    <name type="scientific">Acetobacter pomorum</name>
    <dbReference type="NCBI Taxonomy" id="65959"/>
    <lineage>
        <taxon>Bacteria</taxon>
        <taxon>Pseudomonadati</taxon>
        <taxon>Pseudomonadota</taxon>
        <taxon>Alphaproteobacteria</taxon>
        <taxon>Acetobacterales</taxon>
        <taxon>Acetobacteraceae</taxon>
        <taxon>Acetobacter</taxon>
    </lineage>
</organism>
<accession>A0AAN1U9V6</accession>
<dbReference type="RefSeq" id="WP_039905180.1">
    <property type="nucleotide sequence ID" value="NZ_CP023189.1"/>
</dbReference>
<name>A0AAN1U9V6_9PROT</name>
<feature type="region of interest" description="Disordered" evidence="1">
    <location>
        <begin position="106"/>
        <end position="129"/>
    </location>
</feature>
<evidence type="ECO:0000313" key="3">
    <source>
        <dbReference type="EMBL" id="AXN01270.1"/>
    </source>
</evidence>
<dbReference type="Pfam" id="PF05713">
    <property type="entry name" value="MobC"/>
    <property type="match status" value="1"/>
</dbReference>
<evidence type="ECO:0000313" key="4">
    <source>
        <dbReference type="Proteomes" id="UP000256572"/>
    </source>
</evidence>
<reference evidence="3 4" key="2">
    <citation type="submission" date="2018-08" db="EMBL/GenBank/DDBJ databases">
        <title>Acetobacter oryzifermentans sp. nov., isolated from Korea traditional vinegar and reclassification of Acetobacter pasteurianus subsp. ascendens (Henneberg 1898) as Acetobacter ascendens comb. nov.</title>
        <authorList>
            <person name="Cho G.Y."/>
            <person name="Lee S.H."/>
        </authorList>
    </citation>
    <scope>NUCLEOTIDE SEQUENCE [LARGE SCALE GENOMIC DNA]</scope>
    <source>
        <strain evidence="3 4">SH</strain>
    </source>
</reference>
<feature type="compositionally biased region" description="Basic residues" evidence="1">
    <location>
        <begin position="108"/>
        <end position="118"/>
    </location>
</feature>
<dbReference type="EMBL" id="CP023189">
    <property type="protein sequence ID" value="AXN01270.1"/>
    <property type="molecule type" value="Genomic_DNA"/>
</dbReference>
<dbReference type="Proteomes" id="UP000256572">
    <property type="component" value="Chromosome"/>
</dbReference>
<reference evidence="3 4" key="1">
    <citation type="submission" date="2017-09" db="EMBL/GenBank/DDBJ databases">
        <authorList>
            <person name="Kim K.H."/>
            <person name="Chun B.H."/>
            <person name="Han G.S."/>
            <person name="Hyun S.G."/>
            <person name="Jeon C.O."/>
        </authorList>
    </citation>
    <scope>NUCLEOTIDE SEQUENCE [LARGE SCALE GENOMIC DNA]</scope>
    <source>
        <strain evidence="3 4">SH</strain>
    </source>
</reference>
<proteinExistence type="predicted"/>
<protein>
    <submittedName>
        <fullName evidence="3">Plasmid mobilization relaxosome protein MobC</fullName>
    </submittedName>
</protein>
<dbReference type="InterPro" id="IPR008687">
    <property type="entry name" value="MobC"/>
</dbReference>
<gene>
    <name evidence="3" type="ORF">CJF59_12515</name>
</gene>
<evidence type="ECO:0000259" key="2">
    <source>
        <dbReference type="Pfam" id="PF05713"/>
    </source>
</evidence>
<evidence type="ECO:0000256" key="1">
    <source>
        <dbReference type="SAM" id="MobiDB-lite"/>
    </source>
</evidence>
<sequence length="129" mass="14441">MPITRTSRLSVRASPEELVCWTHLARSRGHATTSDWIRCLLTSAELAKHDGPHVPDELRGIRYQLARVGNNLNQLARSANCGDAIQCGSVLDDIEPLITRLDQLLSPSRKKRSPRSAHRRCETAVVTRH</sequence>